<dbReference type="Pfam" id="PF01627">
    <property type="entry name" value="Hpt"/>
    <property type="match status" value="1"/>
</dbReference>
<dbReference type="Gene3D" id="1.20.120.160">
    <property type="entry name" value="HPT domain"/>
    <property type="match status" value="1"/>
</dbReference>
<dbReference type="SUPFAM" id="SSF47226">
    <property type="entry name" value="Histidine-containing phosphotransfer domain, HPT domain"/>
    <property type="match status" value="1"/>
</dbReference>
<gene>
    <name evidence="4" type="ORF">ACFQPS_10650</name>
</gene>
<evidence type="ECO:0000313" key="4">
    <source>
        <dbReference type="EMBL" id="MFC7333622.1"/>
    </source>
</evidence>
<reference evidence="5" key="1">
    <citation type="journal article" date="2019" name="Int. J. Syst. Evol. Microbiol.">
        <title>The Global Catalogue of Microorganisms (GCM) 10K type strain sequencing project: providing services to taxonomists for standard genome sequencing and annotation.</title>
        <authorList>
            <consortium name="The Broad Institute Genomics Platform"/>
            <consortium name="The Broad Institute Genome Sequencing Center for Infectious Disease"/>
            <person name="Wu L."/>
            <person name="Ma J."/>
        </authorList>
    </citation>
    <scope>NUCLEOTIDE SEQUENCE [LARGE SCALE GENOMIC DNA]</scope>
    <source>
        <strain evidence="5">CGMCC 1.16275</strain>
    </source>
</reference>
<feature type="domain" description="HPt" evidence="3">
    <location>
        <begin position="35"/>
        <end position="127"/>
    </location>
</feature>
<organism evidence="4 5">
    <name type="scientific">Rhodocista pekingensis</name>
    <dbReference type="NCBI Taxonomy" id="201185"/>
    <lineage>
        <taxon>Bacteria</taxon>
        <taxon>Pseudomonadati</taxon>
        <taxon>Pseudomonadota</taxon>
        <taxon>Alphaproteobacteria</taxon>
        <taxon>Rhodospirillales</taxon>
        <taxon>Azospirillaceae</taxon>
        <taxon>Rhodocista</taxon>
    </lineage>
</organism>
<accession>A0ABW2KU88</accession>
<evidence type="ECO:0000313" key="5">
    <source>
        <dbReference type="Proteomes" id="UP001596456"/>
    </source>
</evidence>
<dbReference type="InterPro" id="IPR008207">
    <property type="entry name" value="Sig_transdc_His_kin_Hpt_dom"/>
</dbReference>
<sequence length="137" mass="13563">MTGTTESGPAPAPTASLDTAPLDLAMLEEMRAAMRPGAFGAVLDVFVSDTRQRLATARLAVGRGDGPALAAECHSLKSTLGSFGATAAAALARRLEDAAAQDAAAAGPLLDRLEAASGTVLDELLARFSATPGGGGG</sequence>
<dbReference type="EMBL" id="JBHTCM010000010">
    <property type="protein sequence ID" value="MFC7333622.1"/>
    <property type="molecule type" value="Genomic_DNA"/>
</dbReference>
<feature type="modified residue" description="Phosphohistidine" evidence="2">
    <location>
        <position position="74"/>
    </location>
</feature>
<keyword evidence="5" id="KW-1185">Reference proteome</keyword>
<keyword evidence="1" id="KW-0902">Two-component regulatory system</keyword>
<name>A0ABW2KU88_9PROT</name>
<evidence type="ECO:0000256" key="1">
    <source>
        <dbReference type="ARBA" id="ARBA00023012"/>
    </source>
</evidence>
<evidence type="ECO:0000256" key="2">
    <source>
        <dbReference type="PROSITE-ProRule" id="PRU00110"/>
    </source>
</evidence>
<protein>
    <submittedName>
        <fullName evidence="4">Hpt domain-containing protein</fullName>
    </submittedName>
</protein>
<dbReference type="RefSeq" id="WP_377358817.1">
    <property type="nucleotide sequence ID" value="NZ_JBHTCM010000010.1"/>
</dbReference>
<proteinExistence type="predicted"/>
<dbReference type="Proteomes" id="UP001596456">
    <property type="component" value="Unassembled WGS sequence"/>
</dbReference>
<dbReference type="PROSITE" id="PS50894">
    <property type="entry name" value="HPT"/>
    <property type="match status" value="1"/>
</dbReference>
<evidence type="ECO:0000259" key="3">
    <source>
        <dbReference type="PROSITE" id="PS50894"/>
    </source>
</evidence>
<dbReference type="InterPro" id="IPR036641">
    <property type="entry name" value="HPT_dom_sf"/>
</dbReference>
<keyword evidence="2" id="KW-0597">Phosphoprotein</keyword>
<comment type="caution">
    <text evidence="4">The sequence shown here is derived from an EMBL/GenBank/DDBJ whole genome shotgun (WGS) entry which is preliminary data.</text>
</comment>